<dbReference type="PROSITE" id="PS01327">
    <property type="entry name" value="MSCL"/>
    <property type="match status" value="1"/>
</dbReference>
<evidence type="ECO:0000256" key="3">
    <source>
        <dbReference type="ARBA" id="ARBA00022448"/>
    </source>
</evidence>
<dbReference type="EMBL" id="CP001344">
    <property type="protein sequence ID" value="ACL44911.1"/>
    <property type="molecule type" value="Genomic_DNA"/>
</dbReference>
<dbReference type="InterPro" id="IPR001185">
    <property type="entry name" value="MS_channel"/>
</dbReference>
<dbReference type="Gene3D" id="1.10.1200.120">
    <property type="entry name" value="Large-conductance mechanosensitive channel, MscL, domain 1"/>
    <property type="match status" value="1"/>
</dbReference>
<dbReference type="SUPFAM" id="SSF81330">
    <property type="entry name" value="Gated mechanosensitive channel"/>
    <property type="match status" value="1"/>
</dbReference>
<evidence type="ECO:0000313" key="11">
    <source>
        <dbReference type="EMBL" id="ACL44911.1"/>
    </source>
</evidence>
<comment type="subcellular location">
    <subcellularLocation>
        <location evidence="1 10">Cell membrane</location>
        <topology evidence="1 10">Multi-pass membrane protein</topology>
    </subcellularLocation>
</comment>
<evidence type="ECO:0000256" key="9">
    <source>
        <dbReference type="ARBA" id="ARBA00023303"/>
    </source>
</evidence>
<comment type="subunit">
    <text evidence="10">Homopentamer.</text>
</comment>
<dbReference type="PANTHER" id="PTHR30266">
    <property type="entry name" value="MECHANOSENSITIVE CHANNEL MSCL"/>
    <property type="match status" value="1"/>
</dbReference>
<gene>
    <name evidence="10" type="primary">mscL</name>
    <name evidence="11" type="ordered locus">Cyan7425_2555</name>
</gene>
<evidence type="ECO:0000256" key="10">
    <source>
        <dbReference type="HAMAP-Rule" id="MF_00115"/>
    </source>
</evidence>
<dbReference type="eggNOG" id="COG1970">
    <property type="taxonomic scope" value="Bacteria"/>
</dbReference>
<evidence type="ECO:0000256" key="2">
    <source>
        <dbReference type="ARBA" id="ARBA00007254"/>
    </source>
</evidence>
<dbReference type="PRINTS" id="PR01264">
    <property type="entry name" value="MECHCHANNEL"/>
</dbReference>
<evidence type="ECO:0000256" key="8">
    <source>
        <dbReference type="ARBA" id="ARBA00023136"/>
    </source>
</evidence>
<dbReference type="NCBIfam" id="TIGR00220">
    <property type="entry name" value="mscL"/>
    <property type="match status" value="1"/>
</dbReference>
<keyword evidence="3 10" id="KW-0813">Transport</keyword>
<keyword evidence="6 10" id="KW-1133">Transmembrane helix</keyword>
<evidence type="ECO:0000256" key="4">
    <source>
        <dbReference type="ARBA" id="ARBA00022475"/>
    </source>
</evidence>
<name>B8HYA8_CYAP4</name>
<evidence type="ECO:0000256" key="6">
    <source>
        <dbReference type="ARBA" id="ARBA00022989"/>
    </source>
</evidence>
<dbReference type="HOGENOM" id="CLU_095787_0_0_3"/>
<dbReference type="InterPro" id="IPR037673">
    <property type="entry name" value="MSC/AndL"/>
</dbReference>
<dbReference type="KEGG" id="cyn:Cyan7425_2555"/>
<dbReference type="PANTHER" id="PTHR30266:SF2">
    <property type="entry name" value="LARGE-CONDUCTANCE MECHANOSENSITIVE CHANNEL"/>
    <property type="match status" value="1"/>
</dbReference>
<dbReference type="InterPro" id="IPR019823">
    <property type="entry name" value="Mechanosensitive_channel_CS"/>
</dbReference>
<dbReference type="HAMAP" id="MF_00115">
    <property type="entry name" value="MscL"/>
    <property type="match status" value="1"/>
</dbReference>
<proteinExistence type="inferred from homology"/>
<reference evidence="11" key="1">
    <citation type="submission" date="2009-01" db="EMBL/GenBank/DDBJ databases">
        <title>Complete sequence of chromosome Cyanothece sp. PCC 7425.</title>
        <authorList>
            <consortium name="US DOE Joint Genome Institute"/>
            <person name="Lucas S."/>
            <person name="Copeland A."/>
            <person name="Lapidus A."/>
            <person name="Glavina del Rio T."/>
            <person name="Dalin E."/>
            <person name="Tice H."/>
            <person name="Bruce D."/>
            <person name="Goodwin L."/>
            <person name="Pitluck S."/>
            <person name="Sims D."/>
            <person name="Meineke L."/>
            <person name="Brettin T."/>
            <person name="Detter J.C."/>
            <person name="Han C."/>
            <person name="Larimer F."/>
            <person name="Land M."/>
            <person name="Hauser L."/>
            <person name="Kyrpides N."/>
            <person name="Ovchinnikova G."/>
            <person name="Liberton M."/>
            <person name="Stoeckel J."/>
            <person name="Banerjee A."/>
            <person name="Singh A."/>
            <person name="Page L."/>
            <person name="Sato H."/>
            <person name="Zhao L."/>
            <person name="Sherman L."/>
            <person name="Pakrasi H."/>
            <person name="Richardson P."/>
        </authorList>
    </citation>
    <scope>NUCLEOTIDE SEQUENCE</scope>
    <source>
        <strain evidence="11">PCC 7425</strain>
    </source>
</reference>
<comment type="caution">
    <text evidence="10">Lacks conserved residue(s) required for the propagation of feature annotation.</text>
</comment>
<protein>
    <recommendedName>
        <fullName evidence="10">Large-conductance mechanosensitive channel</fullName>
    </recommendedName>
</protein>
<evidence type="ECO:0000256" key="7">
    <source>
        <dbReference type="ARBA" id="ARBA00023065"/>
    </source>
</evidence>
<comment type="function">
    <text evidence="10">Channel that opens in response to stretch forces in the membrane lipid bilayer. May participate in the regulation of osmotic pressure changes within the cell.</text>
</comment>
<dbReference type="GO" id="GO:0008381">
    <property type="term" value="F:mechanosensitive monoatomic ion channel activity"/>
    <property type="evidence" value="ECO:0007669"/>
    <property type="project" value="UniProtKB-UniRule"/>
</dbReference>
<keyword evidence="5 10" id="KW-0812">Transmembrane</keyword>
<evidence type="ECO:0000256" key="5">
    <source>
        <dbReference type="ARBA" id="ARBA00022692"/>
    </source>
</evidence>
<dbReference type="STRING" id="395961.Cyan7425_2555"/>
<accession>B8HYA8</accession>
<evidence type="ECO:0000256" key="1">
    <source>
        <dbReference type="ARBA" id="ARBA00004651"/>
    </source>
</evidence>
<keyword evidence="8 10" id="KW-0472">Membrane</keyword>
<comment type="similarity">
    <text evidence="2 10">Belongs to the MscL family.</text>
</comment>
<sequence length="135" mass="14822">MTMRRARKTTTGFLREFQEFALKGNVVDLAIAVVIGGAFGKIVTSFVQDIIMPLVNPLIPGGNWREAQIGPGIKIGAFMGAVVDFVIIALILFVAVRSLQQLRRQEAPPEPPPLDPSAETQSRLVDVLERIEQKL</sequence>
<keyword evidence="4 10" id="KW-1003">Cell membrane</keyword>
<dbReference type="AlphaFoldDB" id="B8HYA8"/>
<keyword evidence="7 10" id="KW-0406">Ion transport</keyword>
<keyword evidence="9 10" id="KW-0407">Ion channel</keyword>
<dbReference type="InterPro" id="IPR036019">
    <property type="entry name" value="MscL_channel"/>
</dbReference>
<feature type="transmembrane region" description="Helical" evidence="10">
    <location>
        <begin position="75"/>
        <end position="96"/>
    </location>
</feature>
<dbReference type="GO" id="GO:0005886">
    <property type="term" value="C:plasma membrane"/>
    <property type="evidence" value="ECO:0007669"/>
    <property type="project" value="UniProtKB-SubCell"/>
</dbReference>
<organism evidence="11">
    <name type="scientific">Cyanothece sp. (strain PCC 7425 / ATCC 29141)</name>
    <dbReference type="NCBI Taxonomy" id="395961"/>
    <lineage>
        <taxon>Bacteria</taxon>
        <taxon>Bacillati</taxon>
        <taxon>Cyanobacteriota</taxon>
        <taxon>Cyanophyceae</taxon>
        <taxon>Gomontiellales</taxon>
        <taxon>Cyanothecaceae</taxon>
        <taxon>Cyanothece</taxon>
    </lineage>
</organism>
<dbReference type="Pfam" id="PF01741">
    <property type="entry name" value="MscL"/>
    <property type="match status" value="1"/>
</dbReference>